<feature type="compositionally biased region" description="Gly residues" evidence="1">
    <location>
        <begin position="75"/>
        <end position="85"/>
    </location>
</feature>
<dbReference type="PROSITE" id="PS51257">
    <property type="entry name" value="PROKAR_LIPOPROTEIN"/>
    <property type="match status" value="1"/>
</dbReference>
<comment type="caution">
    <text evidence="2">The sequence shown here is derived from an EMBL/GenBank/DDBJ whole genome shotgun (WGS) entry which is preliminary data.</text>
</comment>
<sequence>MRRTTRMVAGAVLAGGLALTGCGEGDTADPQDGTSVEEEFEQEEVGGPDPVDGGEEDDDAVDKGTGGLDSDDNTEGGGDGSTPDG</sequence>
<feature type="region of interest" description="Disordered" evidence="1">
    <location>
        <begin position="17"/>
        <end position="85"/>
    </location>
</feature>
<evidence type="ECO:0000313" key="2">
    <source>
        <dbReference type="EMBL" id="RZU32516.1"/>
    </source>
</evidence>
<name>A0A4V2G2B7_9ACTN</name>
<accession>A0A4V2G2B7</accession>
<proteinExistence type="predicted"/>
<keyword evidence="3" id="KW-1185">Reference proteome</keyword>
<gene>
    <name evidence="2" type="ORF">BKA19_2211</name>
</gene>
<dbReference type="Proteomes" id="UP000292507">
    <property type="component" value="Unassembled WGS sequence"/>
</dbReference>
<organism evidence="2 3">
    <name type="scientific">Blastococcus saxobsidens</name>
    <dbReference type="NCBI Taxonomy" id="138336"/>
    <lineage>
        <taxon>Bacteria</taxon>
        <taxon>Bacillati</taxon>
        <taxon>Actinomycetota</taxon>
        <taxon>Actinomycetes</taxon>
        <taxon>Geodermatophilales</taxon>
        <taxon>Geodermatophilaceae</taxon>
        <taxon>Blastococcus</taxon>
    </lineage>
</organism>
<dbReference type="EMBL" id="SHKV01000001">
    <property type="protein sequence ID" value="RZU32516.1"/>
    <property type="molecule type" value="Genomic_DNA"/>
</dbReference>
<evidence type="ECO:0000313" key="3">
    <source>
        <dbReference type="Proteomes" id="UP000292507"/>
    </source>
</evidence>
<feature type="compositionally biased region" description="Acidic residues" evidence="1">
    <location>
        <begin position="35"/>
        <end position="60"/>
    </location>
</feature>
<evidence type="ECO:0000256" key="1">
    <source>
        <dbReference type="SAM" id="MobiDB-lite"/>
    </source>
</evidence>
<reference evidence="2 3" key="1">
    <citation type="submission" date="2019-02" db="EMBL/GenBank/DDBJ databases">
        <title>Sequencing the genomes of 1000 actinobacteria strains.</title>
        <authorList>
            <person name="Klenk H.-P."/>
        </authorList>
    </citation>
    <scope>NUCLEOTIDE SEQUENCE [LARGE SCALE GENOMIC DNA]</scope>
    <source>
        <strain evidence="2 3">DSM 44509</strain>
    </source>
</reference>
<dbReference type="RefSeq" id="WP_158657537.1">
    <property type="nucleotide sequence ID" value="NZ_POQT01000009.1"/>
</dbReference>
<dbReference type="AlphaFoldDB" id="A0A4V2G2B7"/>
<protein>
    <submittedName>
        <fullName evidence="2">Uncharacterized protein</fullName>
    </submittedName>
</protein>